<dbReference type="Pfam" id="PF23735">
    <property type="entry name" value="KIF9"/>
    <property type="match status" value="1"/>
</dbReference>
<evidence type="ECO:0000256" key="7">
    <source>
        <dbReference type="ARBA" id="ARBA00022846"/>
    </source>
</evidence>
<keyword evidence="7" id="KW-0282">Flagellum</keyword>
<dbReference type="SMART" id="SM00129">
    <property type="entry name" value="KISc"/>
    <property type="match status" value="1"/>
</dbReference>
<evidence type="ECO:0000256" key="16">
    <source>
        <dbReference type="RuleBase" id="RU000394"/>
    </source>
</evidence>
<accession>A0A0L8FL78</accession>
<evidence type="ECO:0000256" key="8">
    <source>
        <dbReference type="ARBA" id="ARBA00023054"/>
    </source>
</evidence>
<evidence type="ECO:0000313" key="19">
    <source>
        <dbReference type="EMBL" id="KOF65408.1"/>
    </source>
</evidence>
<feature type="domain" description="Kinesin motor" evidence="18">
    <location>
        <begin position="7"/>
        <end position="343"/>
    </location>
</feature>
<evidence type="ECO:0000256" key="10">
    <source>
        <dbReference type="ARBA" id="ARBA00023175"/>
    </source>
</evidence>
<dbReference type="GO" id="GO:0005874">
    <property type="term" value="C:microtubule"/>
    <property type="evidence" value="ECO:0007669"/>
    <property type="project" value="UniProtKB-KW"/>
</dbReference>
<dbReference type="GO" id="GO:0007018">
    <property type="term" value="P:microtubule-based movement"/>
    <property type="evidence" value="ECO:0007669"/>
    <property type="project" value="InterPro"/>
</dbReference>
<sequence length="782" mass="89615">MGSSTNKVRVWCRIKPTSNFVPNVINISPDKKSINIHAGQSVKQDVVNNQIHDWLFKLDGVLHNVSQEEVYNEVAADLVNAALMGYNGTILCYGQTGAGKTFTISGVHENFQYRGLIPRAISQLFKQIEDCTENVISVRISYLEIYNETLFDLLSTLPEYVEHFVPDQLSIVESDKNVYIKGLSYHLVRNEEEALNLLFEGETNRIIGQHSLNSHSSRSHCIFTIFVESHSSVDSDAKYTISKLNFVDLAGSERLKKTQSAAKTQAEALYINKSLSFLEQVVVAMADKKRDHIPFRQSKLTHFLKDSIGGHSNTVLIANVWGELQQIEETISTLRFATRMMCVPMVPTVNKYDDHKILVKKMKQEISQLKVELAMHDTLANRTQINYEPLTYQQKLDLKRQLERFLQGSLDELEIINVCQIQTLFDLFREMYNNLEKNIEENLKQRYKALESAETAAQETTTILPDNFPLVGEIDSQGFSVGTSARSAKTDQTPVVQLKKSSKEKEKRRSREVNSSKIVASAPSRFERKSPTTVSPNGIVEKKSDEIVVTPSDNILEKLSERPGTPPQRSVAFEEFKHDQGSEVNKELSTNKETLNTLKKNYVTLAREINMIKCEIDNTKYRLEESKAERVKQGTLYSEEGEEAISEEEFQLVKTLKNLKRDYRSKFDQLMDLKTEVSYYQNLVHHCRQKLVQEFENWFVECFLPNGEDVTSGNQRFKLNSSLEDELEKFDRLQNELLLTEETALPFHKAYMNTQLRKNLIRNTNQTNQSEIKKIMPLTNKA</sequence>
<evidence type="ECO:0000256" key="4">
    <source>
        <dbReference type="ARBA" id="ARBA00022701"/>
    </source>
</evidence>
<comment type="similarity">
    <text evidence="15 16">Belongs to the TRAFAC class myosin-kinesin ATPase superfamily. Kinesin family.</text>
</comment>
<organism evidence="19">
    <name type="scientific">Octopus bimaculoides</name>
    <name type="common">California two-spotted octopus</name>
    <dbReference type="NCBI Taxonomy" id="37653"/>
    <lineage>
        <taxon>Eukaryota</taxon>
        <taxon>Metazoa</taxon>
        <taxon>Spiralia</taxon>
        <taxon>Lophotrochozoa</taxon>
        <taxon>Mollusca</taxon>
        <taxon>Cephalopoda</taxon>
        <taxon>Coleoidea</taxon>
        <taxon>Octopodiformes</taxon>
        <taxon>Octopoda</taxon>
        <taxon>Incirrata</taxon>
        <taxon>Octopodidae</taxon>
        <taxon>Octopus</taxon>
    </lineage>
</organism>
<dbReference type="SUPFAM" id="SSF52540">
    <property type="entry name" value="P-loop containing nucleoside triphosphate hydrolases"/>
    <property type="match status" value="1"/>
</dbReference>
<evidence type="ECO:0000256" key="5">
    <source>
        <dbReference type="ARBA" id="ARBA00022741"/>
    </source>
</evidence>
<evidence type="ECO:0000256" key="6">
    <source>
        <dbReference type="ARBA" id="ARBA00022840"/>
    </source>
</evidence>
<feature type="compositionally biased region" description="Polar residues" evidence="17">
    <location>
        <begin position="481"/>
        <end position="495"/>
    </location>
</feature>
<dbReference type="InterPro" id="IPR027417">
    <property type="entry name" value="P-loop_NTPase"/>
</dbReference>
<keyword evidence="12" id="KW-0966">Cell projection</keyword>
<keyword evidence="8" id="KW-0175">Coiled coil</keyword>
<dbReference type="FunFam" id="3.40.850.10:FF:000040">
    <property type="entry name" value="Kinesin-like protein"/>
    <property type="match status" value="1"/>
</dbReference>
<keyword evidence="11" id="KW-0206">Cytoskeleton</keyword>
<dbReference type="InterPro" id="IPR027640">
    <property type="entry name" value="Kinesin-like_fam"/>
</dbReference>
<gene>
    <name evidence="19" type="ORF">OCBIM_22015551mg</name>
</gene>
<keyword evidence="3" id="KW-0597">Phosphoprotein</keyword>
<dbReference type="PROSITE" id="PS50067">
    <property type="entry name" value="KINESIN_MOTOR_2"/>
    <property type="match status" value="1"/>
</dbReference>
<evidence type="ECO:0000256" key="13">
    <source>
        <dbReference type="ARBA" id="ARBA00059553"/>
    </source>
</evidence>
<reference evidence="19" key="1">
    <citation type="submission" date="2015-07" db="EMBL/GenBank/DDBJ databases">
        <title>MeaNS - Measles Nucleotide Surveillance Program.</title>
        <authorList>
            <person name="Tran T."/>
            <person name="Druce J."/>
        </authorList>
    </citation>
    <scope>NUCLEOTIDE SEQUENCE</scope>
    <source>
        <strain evidence="19">UCB-OBI-ISO-001</strain>
        <tissue evidence="19">Gonad</tissue>
    </source>
</reference>
<dbReference type="InterPro" id="IPR056524">
    <property type="entry name" value="KIF6/9_C"/>
</dbReference>
<dbReference type="InterPro" id="IPR036961">
    <property type="entry name" value="Kinesin_motor_dom_sf"/>
</dbReference>
<feature type="binding site" evidence="15">
    <location>
        <begin position="94"/>
        <end position="101"/>
    </location>
    <ligand>
        <name>ATP</name>
        <dbReference type="ChEBI" id="CHEBI:30616"/>
    </ligand>
</feature>
<dbReference type="GO" id="GO:0003777">
    <property type="term" value="F:microtubule motor activity"/>
    <property type="evidence" value="ECO:0007669"/>
    <property type="project" value="InterPro"/>
</dbReference>
<evidence type="ECO:0000256" key="15">
    <source>
        <dbReference type="PROSITE-ProRule" id="PRU00283"/>
    </source>
</evidence>
<feature type="region of interest" description="Disordered" evidence="17">
    <location>
        <begin position="481"/>
        <end position="517"/>
    </location>
</feature>
<comment type="function">
    <text evidence="13">Essential for normal male fertility and for progressive motility of spermatozoa.</text>
</comment>
<dbReference type="PROSITE" id="PS00411">
    <property type="entry name" value="KINESIN_MOTOR_1"/>
    <property type="match status" value="1"/>
</dbReference>
<keyword evidence="2" id="KW-0963">Cytoplasm</keyword>
<evidence type="ECO:0000256" key="3">
    <source>
        <dbReference type="ARBA" id="ARBA00022553"/>
    </source>
</evidence>
<dbReference type="InterPro" id="IPR019821">
    <property type="entry name" value="Kinesin_motor_CS"/>
</dbReference>
<evidence type="ECO:0000259" key="18">
    <source>
        <dbReference type="PROSITE" id="PS50067"/>
    </source>
</evidence>
<dbReference type="OMA" id="LMFACIW"/>
<evidence type="ECO:0000256" key="2">
    <source>
        <dbReference type="ARBA" id="ARBA00022490"/>
    </source>
</evidence>
<dbReference type="InterPro" id="IPR001752">
    <property type="entry name" value="Kinesin_motor_dom"/>
</dbReference>
<name>A0A0L8FL78_OCTBM</name>
<evidence type="ECO:0000256" key="11">
    <source>
        <dbReference type="ARBA" id="ARBA00023212"/>
    </source>
</evidence>
<evidence type="ECO:0000256" key="12">
    <source>
        <dbReference type="ARBA" id="ARBA00023273"/>
    </source>
</evidence>
<proteinExistence type="inferred from homology"/>
<comment type="subcellular location">
    <subcellularLocation>
        <location evidence="1">Cytoplasm</location>
        <location evidence="1">Cytoskeleton</location>
        <location evidence="1">Flagellum axoneme</location>
    </subcellularLocation>
</comment>
<dbReference type="GO" id="GO:0005524">
    <property type="term" value="F:ATP binding"/>
    <property type="evidence" value="ECO:0007669"/>
    <property type="project" value="UniProtKB-UniRule"/>
</dbReference>
<dbReference type="OrthoDB" id="3176171at2759"/>
<dbReference type="STRING" id="37653.A0A0L8FL78"/>
<dbReference type="AlphaFoldDB" id="A0A0L8FL78"/>
<keyword evidence="9" id="KW-0969">Cilium</keyword>
<dbReference type="Pfam" id="PF00225">
    <property type="entry name" value="Kinesin"/>
    <property type="match status" value="1"/>
</dbReference>
<keyword evidence="6 15" id="KW-0067">ATP-binding</keyword>
<comment type="subunit">
    <text evidence="14">Interacts with HYDIN.</text>
</comment>
<evidence type="ECO:0000256" key="17">
    <source>
        <dbReference type="SAM" id="MobiDB-lite"/>
    </source>
</evidence>
<feature type="compositionally biased region" description="Basic and acidic residues" evidence="17">
    <location>
        <begin position="501"/>
        <end position="514"/>
    </location>
</feature>
<dbReference type="KEGG" id="obi:106882635"/>
<protein>
    <recommendedName>
        <fullName evidence="16">Kinesin-like protein</fullName>
    </recommendedName>
</protein>
<dbReference type="PRINTS" id="PR00380">
    <property type="entry name" value="KINESINHEAVY"/>
</dbReference>
<dbReference type="GO" id="GO:0008017">
    <property type="term" value="F:microtubule binding"/>
    <property type="evidence" value="ECO:0007669"/>
    <property type="project" value="InterPro"/>
</dbReference>
<evidence type="ECO:0000256" key="1">
    <source>
        <dbReference type="ARBA" id="ARBA00004611"/>
    </source>
</evidence>
<dbReference type="Gene3D" id="3.40.850.10">
    <property type="entry name" value="Kinesin motor domain"/>
    <property type="match status" value="1"/>
</dbReference>
<evidence type="ECO:0000256" key="9">
    <source>
        <dbReference type="ARBA" id="ARBA00023069"/>
    </source>
</evidence>
<evidence type="ECO:0000256" key="14">
    <source>
        <dbReference type="ARBA" id="ARBA00063408"/>
    </source>
</evidence>
<keyword evidence="4 16" id="KW-0493">Microtubule</keyword>
<dbReference type="PANTHER" id="PTHR47968:SF62">
    <property type="entry name" value="KINESIN FAMILY MEMBER 5A"/>
    <property type="match status" value="1"/>
</dbReference>
<keyword evidence="5 15" id="KW-0547">Nucleotide-binding</keyword>
<keyword evidence="10 15" id="KW-0505">Motor protein</keyword>
<dbReference type="EMBL" id="KQ429416">
    <property type="protein sequence ID" value="KOF65408.1"/>
    <property type="molecule type" value="Genomic_DNA"/>
</dbReference>
<dbReference type="PANTHER" id="PTHR47968">
    <property type="entry name" value="CENTROMERE PROTEIN E"/>
    <property type="match status" value="1"/>
</dbReference>